<dbReference type="Pfam" id="PF01554">
    <property type="entry name" value="MatE"/>
    <property type="match status" value="1"/>
</dbReference>
<evidence type="ECO:0000256" key="1">
    <source>
        <dbReference type="ARBA" id="ARBA00010199"/>
    </source>
</evidence>
<feature type="transmembrane region" description="Helical" evidence="3">
    <location>
        <begin position="45"/>
        <end position="66"/>
    </location>
</feature>
<dbReference type="eggNOG" id="KOG1347">
    <property type="taxonomic scope" value="Eukaryota"/>
</dbReference>
<dbReference type="GO" id="GO:0042910">
    <property type="term" value="F:xenobiotic transmembrane transporter activity"/>
    <property type="evidence" value="ECO:0007669"/>
    <property type="project" value="InterPro"/>
</dbReference>
<keyword evidence="5" id="KW-1185">Reference proteome</keyword>
<reference evidence="4" key="2">
    <citation type="submission" date="2013-04" db="UniProtKB">
        <authorList>
            <consortium name="EnsemblPlants"/>
        </authorList>
    </citation>
    <scope>IDENTIFICATION</scope>
</reference>
<evidence type="ECO:0000313" key="5">
    <source>
        <dbReference type="Proteomes" id="UP000006038"/>
    </source>
</evidence>
<dbReference type="EnsemblPlants" id="OB11G11340.1">
    <property type="protein sequence ID" value="OB11G11340.1"/>
    <property type="gene ID" value="OB11G11340"/>
</dbReference>
<dbReference type="PANTHER" id="PTHR11206">
    <property type="entry name" value="MULTIDRUG RESISTANCE PROTEIN"/>
    <property type="match status" value="1"/>
</dbReference>
<name>J3N5P8_ORYBR</name>
<dbReference type="InterPro" id="IPR002528">
    <property type="entry name" value="MATE_fam"/>
</dbReference>
<dbReference type="Gramene" id="OB11G11340.1">
    <property type="protein sequence ID" value="OB11G11340.1"/>
    <property type="gene ID" value="OB11G11340"/>
</dbReference>
<dbReference type="HOGENOM" id="CLU_012893_10_4_1"/>
<dbReference type="OMA" id="AFRILNY"/>
<protein>
    <recommendedName>
        <fullName evidence="6">Protein DETOXIFICATION</fullName>
    </recommendedName>
</protein>
<keyword evidence="3" id="KW-1133">Transmembrane helix</keyword>
<reference evidence="4" key="1">
    <citation type="journal article" date="2013" name="Nat. Commun.">
        <title>Whole-genome sequencing of Oryza brachyantha reveals mechanisms underlying Oryza genome evolution.</title>
        <authorList>
            <person name="Chen J."/>
            <person name="Huang Q."/>
            <person name="Gao D."/>
            <person name="Wang J."/>
            <person name="Lang Y."/>
            <person name="Liu T."/>
            <person name="Li B."/>
            <person name="Bai Z."/>
            <person name="Luis Goicoechea J."/>
            <person name="Liang C."/>
            <person name="Chen C."/>
            <person name="Zhang W."/>
            <person name="Sun S."/>
            <person name="Liao Y."/>
            <person name="Zhang X."/>
            <person name="Yang L."/>
            <person name="Song C."/>
            <person name="Wang M."/>
            <person name="Shi J."/>
            <person name="Liu G."/>
            <person name="Liu J."/>
            <person name="Zhou H."/>
            <person name="Zhou W."/>
            <person name="Yu Q."/>
            <person name="An N."/>
            <person name="Chen Y."/>
            <person name="Cai Q."/>
            <person name="Wang B."/>
            <person name="Liu B."/>
            <person name="Min J."/>
            <person name="Huang Y."/>
            <person name="Wu H."/>
            <person name="Li Z."/>
            <person name="Zhang Y."/>
            <person name="Yin Y."/>
            <person name="Song W."/>
            <person name="Jiang J."/>
            <person name="Jackson S.A."/>
            <person name="Wing R.A."/>
            <person name="Wang J."/>
            <person name="Chen M."/>
        </authorList>
    </citation>
    <scope>NUCLEOTIDE SEQUENCE [LARGE SCALE GENOMIC DNA]</scope>
    <source>
        <strain evidence="4">cv. IRGC 101232</strain>
    </source>
</reference>
<evidence type="ECO:0000256" key="2">
    <source>
        <dbReference type="SAM" id="MobiDB-lite"/>
    </source>
</evidence>
<sequence>MERPAGGGSGGDDKTVPLLANKQDEEEEGGGSSLGRRVAEENKKLWVVAAPSICARFSTFGVTVISQAFVGHISPTDLAAYALVSTLLMRFSTGILLGMASALETLCGQSYGAKQYHMLGIYLQRSWIVLFGCAVVLLPIYLFTTPLLIALGQDPEISAVAGIISRWYIPIMFSYV</sequence>
<organism evidence="4">
    <name type="scientific">Oryza brachyantha</name>
    <name type="common">malo sina</name>
    <dbReference type="NCBI Taxonomy" id="4533"/>
    <lineage>
        <taxon>Eukaryota</taxon>
        <taxon>Viridiplantae</taxon>
        <taxon>Streptophyta</taxon>
        <taxon>Embryophyta</taxon>
        <taxon>Tracheophyta</taxon>
        <taxon>Spermatophyta</taxon>
        <taxon>Magnoliopsida</taxon>
        <taxon>Liliopsida</taxon>
        <taxon>Poales</taxon>
        <taxon>Poaceae</taxon>
        <taxon>BOP clade</taxon>
        <taxon>Oryzoideae</taxon>
        <taxon>Oryzeae</taxon>
        <taxon>Oryzinae</taxon>
        <taxon>Oryza</taxon>
    </lineage>
</organism>
<accession>J3N5P8</accession>
<dbReference type="AlphaFoldDB" id="J3N5P8"/>
<feature type="region of interest" description="Disordered" evidence="2">
    <location>
        <begin position="1"/>
        <end position="34"/>
    </location>
</feature>
<keyword evidence="3" id="KW-0812">Transmembrane</keyword>
<feature type="compositionally biased region" description="Gly residues" evidence="2">
    <location>
        <begin position="1"/>
        <end position="10"/>
    </location>
</feature>
<comment type="similarity">
    <text evidence="1">Belongs to the multi antimicrobial extrusion (MATE) (TC 2.A.66.1) family.</text>
</comment>
<feature type="transmembrane region" description="Helical" evidence="3">
    <location>
        <begin position="78"/>
        <end position="106"/>
    </location>
</feature>
<dbReference type="GO" id="GO:0016020">
    <property type="term" value="C:membrane"/>
    <property type="evidence" value="ECO:0007669"/>
    <property type="project" value="InterPro"/>
</dbReference>
<keyword evidence="3" id="KW-0472">Membrane</keyword>
<dbReference type="Proteomes" id="UP000006038">
    <property type="component" value="Chromosome 11"/>
</dbReference>
<proteinExistence type="inferred from homology"/>
<dbReference type="GO" id="GO:0015297">
    <property type="term" value="F:antiporter activity"/>
    <property type="evidence" value="ECO:0007669"/>
    <property type="project" value="InterPro"/>
</dbReference>
<feature type="transmembrane region" description="Helical" evidence="3">
    <location>
        <begin position="127"/>
        <end position="151"/>
    </location>
</feature>
<evidence type="ECO:0000256" key="3">
    <source>
        <dbReference type="SAM" id="Phobius"/>
    </source>
</evidence>
<evidence type="ECO:0008006" key="6">
    <source>
        <dbReference type="Google" id="ProtNLM"/>
    </source>
</evidence>
<dbReference type="STRING" id="4533.J3N5P8"/>
<evidence type="ECO:0000313" key="4">
    <source>
        <dbReference type="EnsemblPlants" id="OB11G11340.1"/>
    </source>
</evidence>